<dbReference type="Proteomes" id="UP001596512">
    <property type="component" value="Unassembled WGS sequence"/>
</dbReference>
<dbReference type="EMBL" id="JBHTEY010000004">
    <property type="protein sequence ID" value="MFC7615751.1"/>
    <property type="molecule type" value="Genomic_DNA"/>
</dbReference>
<reference evidence="2" key="1">
    <citation type="journal article" date="2019" name="Int. J. Syst. Evol. Microbiol.">
        <title>The Global Catalogue of Microorganisms (GCM) 10K type strain sequencing project: providing services to taxonomists for standard genome sequencing and annotation.</title>
        <authorList>
            <consortium name="The Broad Institute Genomics Platform"/>
            <consortium name="The Broad Institute Genome Sequencing Center for Infectious Disease"/>
            <person name="Wu L."/>
            <person name="Ma J."/>
        </authorList>
    </citation>
    <scope>NUCLEOTIDE SEQUENCE [LARGE SCALE GENOMIC DNA]</scope>
    <source>
        <strain evidence="2">JCM 17695</strain>
    </source>
</reference>
<dbReference type="SUPFAM" id="SSF53822">
    <property type="entry name" value="Periplasmic binding protein-like I"/>
    <property type="match status" value="1"/>
</dbReference>
<name>A0ABW2TQH2_9PSEU</name>
<dbReference type="InterPro" id="IPR028082">
    <property type="entry name" value="Peripla_BP_I"/>
</dbReference>
<proteinExistence type="predicted"/>
<sequence>MTVDGAGGLRQAVAHLAALGHRRIAHLVSARGSRAVRQAANAASVDLVEFPGERASRAGWRRRTWSSRRACPR</sequence>
<evidence type="ECO:0000313" key="1">
    <source>
        <dbReference type="EMBL" id="MFC7615751.1"/>
    </source>
</evidence>
<evidence type="ECO:0000313" key="2">
    <source>
        <dbReference type="Proteomes" id="UP001596512"/>
    </source>
</evidence>
<gene>
    <name evidence="1" type="ORF">ACFQV2_21935</name>
</gene>
<protein>
    <recommendedName>
        <fullName evidence="3">Substrate-binding protein-like domain-containing protein</fullName>
    </recommendedName>
</protein>
<keyword evidence="2" id="KW-1185">Reference proteome</keyword>
<dbReference type="Gene3D" id="3.40.50.2300">
    <property type="match status" value="1"/>
</dbReference>
<evidence type="ECO:0008006" key="3">
    <source>
        <dbReference type="Google" id="ProtNLM"/>
    </source>
</evidence>
<organism evidence="1 2">
    <name type="scientific">Actinokineospora soli</name>
    <dbReference type="NCBI Taxonomy" id="1048753"/>
    <lineage>
        <taxon>Bacteria</taxon>
        <taxon>Bacillati</taxon>
        <taxon>Actinomycetota</taxon>
        <taxon>Actinomycetes</taxon>
        <taxon>Pseudonocardiales</taxon>
        <taxon>Pseudonocardiaceae</taxon>
        <taxon>Actinokineospora</taxon>
    </lineage>
</organism>
<accession>A0ABW2TQH2</accession>
<comment type="caution">
    <text evidence="1">The sequence shown here is derived from an EMBL/GenBank/DDBJ whole genome shotgun (WGS) entry which is preliminary data.</text>
</comment>